<gene>
    <name evidence="1" type="ORF">O6H91_20G028700</name>
</gene>
<organism evidence="1 2">
    <name type="scientific">Diphasiastrum complanatum</name>
    <name type="common">Issler's clubmoss</name>
    <name type="synonym">Lycopodium complanatum</name>
    <dbReference type="NCBI Taxonomy" id="34168"/>
    <lineage>
        <taxon>Eukaryota</taxon>
        <taxon>Viridiplantae</taxon>
        <taxon>Streptophyta</taxon>
        <taxon>Embryophyta</taxon>
        <taxon>Tracheophyta</taxon>
        <taxon>Lycopodiopsida</taxon>
        <taxon>Lycopodiales</taxon>
        <taxon>Lycopodiaceae</taxon>
        <taxon>Lycopodioideae</taxon>
        <taxon>Diphasiastrum</taxon>
    </lineage>
</organism>
<keyword evidence="2" id="KW-1185">Reference proteome</keyword>
<accession>A0ACC2ANZ1</accession>
<sequence length="540" mass="61718">MALTNDVTALDGQNSSMFSVISVLQIFLLLLIPYLIVYRWTQRNKPGPKEWPLLGSAIEMTTNFERFQDWLLIYFAHAKTFTARLPTHYISYTVDPVVVEHILKNNFTNYPKGKNFHEIMEVVLGDGIFNTDGESWKRQRKTASFEFSSKVLREFSAVVFRDYALKLARIVSHAAYSKEAIEMQEMYMRLTLDSICKVGFGTELQILSPSLPDNPFANAFDHANATIMLRFVDPFWKAKKFLGIGREASIEKSSTTLDNFTYKIIRARRAEIKVARASGKANMKPDLLSRFMELSEDPENNMTDKTLRDIVLNFIIAGRDTTAATLSWFTYMMAIHPEIADKIYEELVDLEKRSMSKESANSTLTNLLDLDEESFNKRLQEFETHIDHEGLLKLPYLHAALTETLRVYPAIPLDIKGIAEDDVAPDGTVLKKGGLIGYSPYCMGRMEFIWGPDAREYKPERWLKNGVFYPESPFKFTAFQGGPRICLGKDSAYLQMKVTASLLFRFFKFNLVPGHKVVYRTMTALGMAHGLKVTITKRVH</sequence>
<dbReference type="Proteomes" id="UP001162992">
    <property type="component" value="Chromosome 20"/>
</dbReference>
<reference evidence="2" key="1">
    <citation type="journal article" date="2024" name="Proc. Natl. Acad. Sci. U.S.A.">
        <title>Extraordinary preservation of gene collinearity over three hundred million years revealed in homosporous lycophytes.</title>
        <authorList>
            <person name="Li C."/>
            <person name="Wickell D."/>
            <person name="Kuo L.Y."/>
            <person name="Chen X."/>
            <person name="Nie B."/>
            <person name="Liao X."/>
            <person name="Peng D."/>
            <person name="Ji J."/>
            <person name="Jenkins J."/>
            <person name="Williams M."/>
            <person name="Shu S."/>
            <person name="Plott C."/>
            <person name="Barry K."/>
            <person name="Rajasekar S."/>
            <person name="Grimwood J."/>
            <person name="Han X."/>
            <person name="Sun S."/>
            <person name="Hou Z."/>
            <person name="He W."/>
            <person name="Dai G."/>
            <person name="Sun C."/>
            <person name="Schmutz J."/>
            <person name="Leebens-Mack J.H."/>
            <person name="Li F.W."/>
            <person name="Wang L."/>
        </authorList>
    </citation>
    <scope>NUCLEOTIDE SEQUENCE [LARGE SCALE GENOMIC DNA]</scope>
    <source>
        <strain evidence="2">cv. PW_Plant_1</strain>
    </source>
</reference>
<name>A0ACC2ANZ1_DIPCM</name>
<dbReference type="EMBL" id="CM055111">
    <property type="protein sequence ID" value="KAJ7519210.1"/>
    <property type="molecule type" value="Genomic_DNA"/>
</dbReference>
<evidence type="ECO:0000313" key="1">
    <source>
        <dbReference type="EMBL" id="KAJ7519210.1"/>
    </source>
</evidence>
<protein>
    <submittedName>
        <fullName evidence="1">Uncharacterized protein</fullName>
    </submittedName>
</protein>
<comment type="caution">
    <text evidence="1">The sequence shown here is derived from an EMBL/GenBank/DDBJ whole genome shotgun (WGS) entry which is preliminary data.</text>
</comment>
<proteinExistence type="predicted"/>
<evidence type="ECO:0000313" key="2">
    <source>
        <dbReference type="Proteomes" id="UP001162992"/>
    </source>
</evidence>